<keyword evidence="2" id="KW-1185">Reference proteome</keyword>
<organism evidence="1 2">
    <name type="scientific">Petrolisthes cinctipes</name>
    <name type="common">Flat porcelain crab</name>
    <dbReference type="NCBI Taxonomy" id="88211"/>
    <lineage>
        <taxon>Eukaryota</taxon>
        <taxon>Metazoa</taxon>
        <taxon>Ecdysozoa</taxon>
        <taxon>Arthropoda</taxon>
        <taxon>Crustacea</taxon>
        <taxon>Multicrustacea</taxon>
        <taxon>Malacostraca</taxon>
        <taxon>Eumalacostraca</taxon>
        <taxon>Eucarida</taxon>
        <taxon>Decapoda</taxon>
        <taxon>Pleocyemata</taxon>
        <taxon>Anomura</taxon>
        <taxon>Galatheoidea</taxon>
        <taxon>Porcellanidae</taxon>
        <taxon>Petrolisthes</taxon>
    </lineage>
</organism>
<gene>
    <name evidence="1" type="ORF">Pcinc_042700</name>
</gene>
<reference evidence="1" key="1">
    <citation type="submission" date="2023-10" db="EMBL/GenBank/DDBJ databases">
        <title>Genome assemblies of two species of porcelain crab, Petrolisthes cinctipes and Petrolisthes manimaculis (Anomura: Porcellanidae).</title>
        <authorList>
            <person name="Angst P."/>
        </authorList>
    </citation>
    <scope>NUCLEOTIDE SEQUENCE</scope>
    <source>
        <strain evidence="1">PB745_01</strain>
        <tissue evidence="1">Gill</tissue>
    </source>
</reference>
<sequence length="85" mass="9690">MGGYLCKRGICSTSALEARPNPPLRGLGLEFGAWEGVEGAEIEKEERENRDGILEIGRERKGREEKEIRDIIEERIYRGETQNLD</sequence>
<dbReference type="EMBL" id="JAWQEG010008291">
    <property type="protein sequence ID" value="KAK3850603.1"/>
    <property type="molecule type" value="Genomic_DNA"/>
</dbReference>
<name>A0AAE1EGR9_PETCI</name>
<protein>
    <submittedName>
        <fullName evidence="1">Uncharacterized protein</fullName>
    </submittedName>
</protein>
<dbReference type="AlphaFoldDB" id="A0AAE1EGR9"/>
<dbReference type="Proteomes" id="UP001286313">
    <property type="component" value="Unassembled WGS sequence"/>
</dbReference>
<comment type="caution">
    <text evidence="1">The sequence shown here is derived from an EMBL/GenBank/DDBJ whole genome shotgun (WGS) entry which is preliminary data.</text>
</comment>
<proteinExistence type="predicted"/>
<accession>A0AAE1EGR9</accession>
<evidence type="ECO:0000313" key="2">
    <source>
        <dbReference type="Proteomes" id="UP001286313"/>
    </source>
</evidence>
<evidence type="ECO:0000313" key="1">
    <source>
        <dbReference type="EMBL" id="KAK3850603.1"/>
    </source>
</evidence>